<gene>
    <name evidence="4" type="primary">LOC34624023</name>
</gene>
<protein>
    <submittedName>
        <fullName evidence="4">Protein Hook homolog 3</fullName>
    </submittedName>
</protein>
<keyword evidence="1" id="KW-0175">Coiled coil</keyword>
<evidence type="ECO:0000313" key="4">
    <source>
        <dbReference type="RefSeq" id="XP_026192653.1"/>
    </source>
</evidence>
<feature type="region of interest" description="Disordered" evidence="2">
    <location>
        <begin position="166"/>
        <end position="189"/>
    </location>
</feature>
<feature type="compositionally biased region" description="Basic and acidic residues" evidence="2">
    <location>
        <begin position="641"/>
        <end position="654"/>
    </location>
</feature>
<dbReference type="Gene3D" id="1.10.418.10">
    <property type="entry name" value="Calponin-like domain"/>
    <property type="match status" value="1"/>
</dbReference>
<proteinExistence type="predicted"/>
<dbReference type="Proteomes" id="UP000515125">
    <property type="component" value="Unplaced"/>
</dbReference>
<dbReference type="InterPro" id="IPR036872">
    <property type="entry name" value="CH_dom_sf"/>
</dbReference>
<dbReference type="OrthoDB" id="354617at2759"/>
<feature type="compositionally biased region" description="Basic and acidic residues" evidence="2">
    <location>
        <begin position="174"/>
        <end position="183"/>
    </location>
</feature>
<dbReference type="RefSeq" id="XP_026192653.1">
    <property type="nucleotide sequence ID" value="XM_026336868.1"/>
</dbReference>
<organism evidence="3 4">
    <name type="scientific">Cyclospora cayetanensis</name>
    <dbReference type="NCBI Taxonomy" id="88456"/>
    <lineage>
        <taxon>Eukaryota</taxon>
        <taxon>Sar</taxon>
        <taxon>Alveolata</taxon>
        <taxon>Apicomplexa</taxon>
        <taxon>Conoidasida</taxon>
        <taxon>Coccidia</taxon>
        <taxon>Eucoccidiorida</taxon>
        <taxon>Eimeriorina</taxon>
        <taxon>Eimeriidae</taxon>
        <taxon>Cyclospora</taxon>
    </lineage>
</organism>
<dbReference type="GeneID" id="34624023"/>
<accession>A0A6P6RXS0</accession>
<evidence type="ECO:0000256" key="1">
    <source>
        <dbReference type="SAM" id="Coils"/>
    </source>
</evidence>
<evidence type="ECO:0000313" key="3">
    <source>
        <dbReference type="Proteomes" id="UP000515125"/>
    </source>
</evidence>
<dbReference type="SUPFAM" id="SSF116907">
    <property type="entry name" value="Hook domain"/>
    <property type="match status" value="1"/>
</dbReference>
<evidence type="ECO:0000256" key="2">
    <source>
        <dbReference type="SAM" id="MobiDB-lite"/>
    </source>
</evidence>
<feature type="region of interest" description="Disordered" evidence="2">
    <location>
        <begin position="640"/>
        <end position="682"/>
    </location>
</feature>
<feature type="coiled-coil region" evidence="1">
    <location>
        <begin position="190"/>
        <end position="550"/>
    </location>
</feature>
<sequence>MASYFTPLPFLDEDTLLDLTGKCFLVSKPPQSIKAAGDAEVIWEALNKIYPAWFDQSMHPTECESPQAAVENMLYYMNEFLENKFQSDFDVLKAHIPELLNGNSSLVLKLYEFILLISIQSECQEVVARFMQLSETSQTVIQRVIQFYADDDDSKAFPEVAALSKSWGSSAHPSGHDDGEGERGGGGPLAQRLNAQVAALKDQLAAAKAQLADSETQREALLDRLKRTEQDREQEKNKRMTLEIQLERKKDSLVKEFVTQADELEKTITKLKAELETEKKEKKKLDEKLKQRVNELQDELEMAKSESRRAQALEVQVETYKNKLKEIPELKEAVARLEQQNKANLEKLIDASPDPGEATALKKSVELYKEKAADIEEKLVEARALGEALQTQKKELESKVKAAEKKAEVAQLTLVRKEAEFDAKTFEIEALQQELEKARKSAGEAKVVNAAKSSEDKEALAARVAELQLLQKQQEKEGDKEQLQQQINELIAKNAELQSSVKDLTESKDQLTKQMMEAFAKNDSRGTSAADELKVRLAAAEAQVAASKEQQQLQIDLVKAQLEKQTEGALNALKEQLQIRDRESSFYRKAIEDGAEQSRREQRLLASVLYEIGLRHHRLRCYCQQLKQEHEALILRLQAGEGRRIEDPTEKQSPEEPEEGGPPFTNDIGRSSTKMHTPPASE</sequence>
<dbReference type="AlphaFoldDB" id="A0A6P6RXS0"/>
<keyword evidence="3" id="KW-1185">Reference proteome</keyword>
<reference evidence="4" key="1">
    <citation type="submission" date="2025-08" db="UniProtKB">
        <authorList>
            <consortium name="RefSeq"/>
        </authorList>
    </citation>
    <scope>IDENTIFICATION</scope>
</reference>
<name>A0A6P6RXS0_9EIME</name>